<dbReference type="SUPFAM" id="SSF110019">
    <property type="entry name" value="ERO1-like"/>
    <property type="match status" value="1"/>
</dbReference>
<evidence type="ECO:0000256" key="13">
    <source>
        <dbReference type="ARBA" id="ARBA00023157"/>
    </source>
</evidence>
<evidence type="ECO:0000256" key="2">
    <source>
        <dbReference type="ARBA" id="ARBA00004367"/>
    </source>
</evidence>
<evidence type="ECO:0000256" key="10">
    <source>
        <dbReference type="ARBA" id="ARBA00022982"/>
    </source>
</evidence>
<dbReference type="EMBL" id="CP151502">
    <property type="protein sequence ID" value="WZN59951.1"/>
    <property type="molecule type" value="Genomic_DNA"/>
</dbReference>
<evidence type="ECO:0000256" key="9">
    <source>
        <dbReference type="ARBA" id="ARBA00022827"/>
    </source>
</evidence>
<evidence type="ECO:0000256" key="3">
    <source>
        <dbReference type="ARBA" id="ARBA00008277"/>
    </source>
</evidence>
<dbReference type="GO" id="GO:0016972">
    <property type="term" value="F:thiol oxidase activity"/>
    <property type="evidence" value="ECO:0007669"/>
    <property type="project" value="InterPro"/>
</dbReference>
<keyword evidence="5" id="KW-0813">Transport</keyword>
<dbReference type="AlphaFoldDB" id="A0AAX4P1N7"/>
<evidence type="ECO:0000256" key="11">
    <source>
        <dbReference type="ARBA" id="ARBA00023002"/>
    </source>
</evidence>
<evidence type="ECO:0000256" key="12">
    <source>
        <dbReference type="ARBA" id="ARBA00023136"/>
    </source>
</evidence>
<comment type="similarity">
    <text evidence="3">Belongs to the EROs family.</text>
</comment>
<comment type="subcellular location">
    <subcellularLocation>
        <location evidence="2">Endoplasmic reticulum membrane</location>
        <topology evidence="2">Peripheral membrane protein</topology>
        <orientation evidence="2">Lumenal side</orientation>
    </subcellularLocation>
</comment>
<keyword evidence="7" id="KW-0732">Signal</keyword>
<dbReference type="GO" id="GO:0005789">
    <property type="term" value="C:endoplasmic reticulum membrane"/>
    <property type="evidence" value="ECO:0007669"/>
    <property type="project" value="UniProtKB-SubCell"/>
</dbReference>
<dbReference type="Pfam" id="PF04137">
    <property type="entry name" value="ERO1"/>
    <property type="match status" value="1"/>
</dbReference>
<comment type="cofactor">
    <cofactor evidence="1">
        <name>FAD</name>
        <dbReference type="ChEBI" id="CHEBI:57692"/>
    </cofactor>
</comment>
<dbReference type="InterPro" id="IPR007266">
    <property type="entry name" value="Ero1"/>
</dbReference>
<keyword evidence="13" id="KW-1015">Disulfide bond</keyword>
<keyword evidence="8" id="KW-0256">Endoplasmic reticulum</keyword>
<evidence type="ECO:0000256" key="14">
    <source>
        <dbReference type="ARBA" id="ARBA00023180"/>
    </source>
</evidence>
<proteinExistence type="inferred from homology"/>
<keyword evidence="15" id="KW-0676">Redox-active center</keyword>
<dbReference type="GO" id="GO:0034975">
    <property type="term" value="P:protein folding in endoplasmic reticulum"/>
    <property type="evidence" value="ECO:0007669"/>
    <property type="project" value="InterPro"/>
</dbReference>
<evidence type="ECO:0000313" key="18">
    <source>
        <dbReference type="Proteomes" id="UP001472866"/>
    </source>
</evidence>
<organism evidence="17 18">
    <name type="scientific">Chloropicon roscoffensis</name>
    <dbReference type="NCBI Taxonomy" id="1461544"/>
    <lineage>
        <taxon>Eukaryota</taxon>
        <taxon>Viridiplantae</taxon>
        <taxon>Chlorophyta</taxon>
        <taxon>Chloropicophyceae</taxon>
        <taxon>Chloropicales</taxon>
        <taxon>Chloropicaceae</taxon>
        <taxon>Chloropicon</taxon>
    </lineage>
</organism>
<comment type="subunit">
    <text evidence="4">May function both as a monomer and a homodimer.</text>
</comment>
<reference evidence="17 18" key="1">
    <citation type="submission" date="2024-03" db="EMBL/GenBank/DDBJ databases">
        <title>Complete genome sequence of the green alga Chloropicon roscoffensis RCC1871.</title>
        <authorList>
            <person name="Lemieux C."/>
            <person name="Pombert J.-F."/>
            <person name="Otis C."/>
            <person name="Turmel M."/>
        </authorList>
    </citation>
    <scope>NUCLEOTIDE SEQUENCE [LARGE SCALE GENOMIC DNA]</scope>
    <source>
        <strain evidence="17 18">RCC1871</strain>
    </source>
</reference>
<evidence type="ECO:0000256" key="8">
    <source>
        <dbReference type="ARBA" id="ARBA00022824"/>
    </source>
</evidence>
<evidence type="ECO:0000256" key="16">
    <source>
        <dbReference type="SAM" id="MobiDB-lite"/>
    </source>
</evidence>
<protein>
    <submittedName>
        <fullName evidence="17">Endoplasmic reticulum oxidoreductin 1</fullName>
    </submittedName>
</protein>
<dbReference type="Proteomes" id="UP001472866">
    <property type="component" value="Chromosome 02"/>
</dbReference>
<evidence type="ECO:0000256" key="4">
    <source>
        <dbReference type="ARBA" id="ARBA00011802"/>
    </source>
</evidence>
<keyword evidence="14" id="KW-0325">Glycoprotein</keyword>
<keyword evidence="10" id="KW-0249">Electron transport</keyword>
<accession>A0AAX4P1N7</accession>
<evidence type="ECO:0000256" key="6">
    <source>
        <dbReference type="ARBA" id="ARBA00022630"/>
    </source>
</evidence>
<keyword evidence="9" id="KW-0274">FAD</keyword>
<name>A0AAX4P1N7_9CHLO</name>
<evidence type="ECO:0000256" key="5">
    <source>
        <dbReference type="ARBA" id="ARBA00022448"/>
    </source>
</evidence>
<keyword evidence="6" id="KW-0285">Flavoprotein</keyword>
<dbReference type="GO" id="GO:0071949">
    <property type="term" value="F:FAD binding"/>
    <property type="evidence" value="ECO:0007669"/>
    <property type="project" value="InterPro"/>
</dbReference>
<dbReference type="InterPro" id="IPR037192">
    <property type="entry name" value="ERO1-like_sf"/>
</dbReference>
<keyword evidence="18" id="KW-1185">Reference proteome</keyword>
<evidence type="ECO:0000256" key="15">
    <source>
        <dbReference type="ARBA" id="ARBA00023284"/>
    </source>
</evidence>
<evidence type="ECO:0000313" key="17">
    <source>
        <dbReference type="EMBL" id="WZN59951.1"/>
    </source>
</evidence>
<evidence type="ECO:0000256" key="1">
    <source>
        <dbReference type="ARBA" id="ARBA00001974"/>
    </source>
</evidence>
<keyword evidence="12" id="KW-0472">Membrane</keyword>
<gene>
    <name evidence="17" type="ORF">HKI87_02g14790</name>
</gene>
<dbReference type="PANTHER" id="PTHR12613:SF0">
    <property type="entry name" value="ERO1-LIKE PROTEIN"/>
    <property type="match status" value="1"/>
</dbReference>
<dbReference type="PANTHER" id="PTHR12613">
    <property type="entry name" value="ERO1-RELATED"/>
    <property type="match status" value="1"/>
</dbReference>
<keyword evidence="11" id="KW-0560">Oxidoreductase</keyword>
<dbReference type="GO" id="GO:0015035">
    <property type="term" value="F:protein-disulfide reductase activity"/>
    <property type="evidence" value="ECO:0007669"/>
    <property type="project" value="InterPro"/>
</dbReference>
<feature type="compositionally biased region" description="Polar residues" evidence="16">
    <location>
        <begin position="31"/>
        <end position="62"/>
    </location>
</feature>
<evidence type="ECO:0000256" key="7">
    <source>
        <dbReference type="ARBA" id="ARBA00022729"/>
    </source>
</evidence>
<sequence>MADGDSVKGALLNFMMKETFAFTQNCNEDSSTLGETTTTIGSGSATNLTETEASVESRSTLPSRRKESGRLLRQNSLVRSLVRPTVAGFLIVALLPLLLERMCEWRQIRRHGPLGDGDSTLTVKLPEMPLGQDAECLLSGNVKDCSCQFSQVDALNEEIVRPKLNEIVNKRFFSYFKVDLHCACPFWPEDGMCNMPACSVCECSEDEVPGSWGILECAQLRKTGEAGEAEEKAFSEKLESRVDRSVEKGVGGEEGMKWQASDNPWLYNEGKEISQPQDNFVYVDLHLNPERFTGYSGEHANRIWKAIYSQSCFEGLSEKELVEVSHGVFPGMTLTKLSSHMVCKEKQVFFRLISGLHTSITAHIAAEHPREVCFGESTGARQVSNLQSTADPLSGEGPAAASSYKGFGNAPGNFDPFAVEKGCTLDEKHWGPNLKLFYARLGKREFKSRIENLYFTYLFTLQAAVRAAPYLVNTEYYTGHADDDLVTKMLVRSLLQNDRLRSMCTKAFDEGMLWRSPGAGLGRKEASRDTKGDGESFNLLQEEMQGHFQNISKIMDCVGCEKCKLWGKLQIIGLGTALKILFSVDDIGQLTLKRNEVIALFNLVSRLSESVHTVGQLLCTLISQGYTDVVVPSLCRDLQAP</sequence>
<feature type="region of interest" description="Disordered" evidence="16">
    <location>
        <begin position="31"/>
        <end position="67"/>
    </location>
</feature>